<gene>
    <name evidence="1" type="ORF">S06H3_32206</name>
</gene>
<sequence length="51" mass="6876">MFDREKYMKKWEEENKEYRRKYNKQYHKDNFEKCRELGRQWRWVANWKKTR</sequence>
<accession>X1NL45</accession>
<dbReference type="EMBL" id="BARV01019129">
    <property type="protein sequence ID" value="GAI27495.1"/>
    <property type="molecule type" value="Genomic_DNA"/>
</dbReference>
<protein>
    <submittedName>
        <fullName evidence="1">Uncharacterized protein</fullName>
    </submittedName>
</protein>
<organism evidence="1">
    <name type="scientific">marine sediment metagenome</name>
    <dbReference type="NCBI Taxonomy" id="412755"/>
    <lineage>
        <taxon>unclassified sequences</taxon>
        <taxon>metagenomes</taxon>
        <taxon>ecological metagenomes</taxon>
    </lineage>
</organism>
<comment type="caution">
    <text evidence="1">The sequence shown here is derived from an EMBL/GenBank/DDBJ whole genome shotgun (WGS) entry which is preliminary data.</text>
</comment>
<reference evidence="1" key="1">
    <citation type="journal article" date="2014" name="Front. Microbiol.">
        <title>High frequency of phylogenetically diverse reductive dehalogenase-homologous genes in deep subseafloor sedimentary metagenomes.</title>
        <authorList>
            <person name="Kawai M."/>
            <person name="Futagami T."/>
            <person name="Toyoda A."/>
            <person name="Takaki Y."/>
            <person name="Nishi S."/>
            <person name="Hori S."/>
            <person name="Arai W."/>
            <person name="Tsubouchi T."/>
            <person name="Morono Y."/>
            <person name="Uchiyama I."/>
            <person name="Ito T."/>
            <person name="Fujiyama A."/>
            <person name="Inagaki F."/>
            <person name="Takami H."/>
        </authorList>
    </citation>
    <scope>NUCLEOTIDE SEQUENCE</scope>
    <source>
        <strain evidence="1">Expedition CK06-06</strain>
    </source>
</reference>
<name>X1NL45_9ZZZZ</name>
<dbReference type="AlphaFoldDB" id="X1NL45"/>
<proteinExistence type="predicted"/>
<evidence type="ECO:0000313" key="1">
    <source>
        <dbReference type="EMBL" id="GAI27495.1"/>
    </source>
</evidence>